<dbReference type="SUPFAM" id="SSF53686">
    <property type="entry name" value="Tryptophan synthase beta subunit-like PLP-dependent enzymes"/>
    <property type="match status" value="1"/>
</dbReference>
<keyword evidence="3 6" id="KW-0663">Pyridoxal phosphate</keyword>
<comment type="caution">
    <text evidence="9">The sequence shown here is derived from an EMBL/GenBank/DDBJ whole genome shotgun (WGS) entry which is preliminary data.</text>
</comment>
<evidence type="ECO:0000313" key="9">
    <source>
        <dbReference type="EMBL" id="MPV85594.1"/>
    </source>
</evidence>
<feature type="domain" description="Threonine synthase N-terminal" evidence="8">
    <location>
        <begin position="2"/>
        <end position="79"/>
    </location>
</feature>
<comment type="cofactor">
    <cofactor evidence="1 6">
        <name>pyridoxal 5'-phosphate</name>
        <dbReference type="ChEBI" id="CHEBI:597326"/>
    </cofactor>
</comment>
<dbReference type="PANTHER" id="PTHR42690:SF1">
    <property type="entry name" value="THREONINE SYNTHASE-LIKE 2"/>
    <property type="match status" value="1"/>
</dbReference>
<proteinExistence type="inferred from homology"/>
<dbReference type="EMBL" id="WHNW01000002">
    <property type="protein sequence ID" value="MPV85594.1"/>
    <property type="molecule type" value="Genomic_DNA"/>
</dbReference>
<dbReference type="GO" id="GO:0004795">
    <property type="term" value="F:threonine synthase activity"/>
    <property type="evidence" value="ECO:0007669"/>
    <property type="project" value="UniProtKB-UniRule"/>
</dbReference>
<gene>
    <name evidence="9" type="ORF">GCU85_02440</name>
</gene>
<dbReference type="FunFam" id="3.90.1380.10:FF:000003">
    <property type="entry name" value="THR4p Threonine synthase"/>
    <property type="match status" value="1"/>
</dbReference>
<dbReference type="InParanoid" id="A0A6N7ERV7"/>
<organism evidence="9 10">
    <name type="scientific">Ostreibacterium oceani</name>
    <dbReference type="NCBI Taxonomy" id="2654998"/>
    <lineage>
        <taxon>Bacteria</taxon>
        <taxon>Pseudomonadati</taxon>
        <taxon>Pseudomonadota</taxon>
        <taxon>Gammaproteobacteria</taxon>
        <taxon>Cardiobacteriales</taxon>
        <taxon>Ostreibacteriaceae</taxon>
        <taxon>Ostreibacterium</taxon>
    </lineage>
</organism>
<dbReference type="Pfam" id="PF24857">
    <property type="entry name" value="THR4_C"/>
    <property type="match status" value="1"/>
</dbReference>
<keyword evidence="10" id="KW-1185">Reference proteome</keyword>
<evidence type="ECO:0000256" key="5">
    <source>
        <dbReference type="NCBIfam" id="TIGR00260"/>
    </source>
</evidence>
<feature type="modified residue" description="N6-(pyridoxal phosphate)lysine" evidence="6">
    <location>
        <position position="113"/>
    </location>
</feature>
<dbReference type="InterPro" id="IPR036052">
    <property type="entry name" value="TrpB-like_PALP_sf"/>
</dbReference>
<dbReference type="InterPro" id="IPR004450">
    <property type="entry name" value="Thr_synthase-like"/>
</dbReference>
<dbReference type="PANTHER" id="PTHR42690">
    <property type="entry name" value="THREONINE SYNTHASE FAMILY MEMBER"/>
    <property type="match status" value="1"/>
</dbReference>
<dbReference type="EC" id="4.2.3.1" evidence="5"/>
<evidence type="ECO:0000256" key="6">
    <source>
        <dbReference type="PIRSR" id="PIRSR604450-51"/>
    </source>
</evidence>
<dbReference type="Gene3D" id="3.90.1380.10">
    <property type="entry name" value="Threonine synthase, N-terminal domain"/>
    <property type="match status" value="1"/>
</dbReference>
<dbReference type="AlphaFoldDB" id="A0A6N7ERV7"/>
<evidence type="ECO:0000259" key="7">
    <source>
        <dbReference type="Pfam" id="PF00291"/>
    </source>
</evidence>
<evidence type="ECO:0000256" key="2">
    <source>
        <dbReference type="ARBA" id="ARBA00005517"/>
    </source>
</evidence>
<dbReference type="Pfam" id="PF14821">
    <property type="entry name" value="Thr_synth_N"/>
    <property type="match status" value="1"/>
</dbReference>
<dbReference type="InterPro" id="IPR029144">
    <property type="entry name" value="Thr_synth_N"/>
</dbReference>
<dbReference type="NCBIfam" id="TIGR00260">
    <property type="entry name" value="thrC"/>
    <property type="match status" value="1"/>
</dbReference>
<keyword evidence="4 9" id="KW-0456">Lyase</keyword>
<dbReference type="FunCoup" id="A0A6N7ERV7">
    <property type="interactions" value="361"/>
</dbReference>
<evidence type="ECO:0000256" key="1">
    <source>
        <dbReference type="ARBA" id="ARBA00001933"/>
    </source>
</evidence>
<sequence>MKYVSTRGKMPPQTFTETLVMGIAPDGGLAVPAVIPRVDSETLTRWAGLSYPDLAFEIFSLFIDDIPSKDLRTIVNQAYNADNFGDQAITPLRFLDEKTAILGLSNGPTLAFKDIAMQLIGHLFEYVLARNNQRLNIIGATSGDTGSAAEHAMLGKQRVNVFMLSPHGRMSPFQQAQMYGLDEPNIFNIAIKGVFDDCQDIVKAINADADFKEKYHIGAVNSINWARIMAQTVYYFKGYFAAKAAGVDEPISFCVPSGNFGNVYAGFVAKRMGLPINKLIVATNENDVLHECLQTKQYRVRTAAQVLETSSPSMDIGKASNFERYVYHMLGDDAGELAAHWAVLASTGVLDLSDLSASIESSGLVSGQSSHDNRLATIQSVYQQSNDYIDPHTADGVYVAKTLAAPGVTICLETALPAKFEDTMQAALGKIPPRPAGYEGIETKAKQVIVLENEVDAVKALVMNNA</sequence>
<evidence type="ECO:0000313" key="10">
    <source>
        <dbReference type="Proteomes" id="UP000471298"/>
    </source>
</evidence>
<dbReference type="Proteomes" id="UP000471298">
    <property type="component" value="Unassembled WGS sequence"/>
</dbReference>
<dbReference type="GO" id="GO:0009088">
    <property type="term" value="P:threonine biosynthetic process"/>
    <property type="evidence" value="ECO:0007669"/>
    <property type="project" value="UniProtKB-UniRule"/>
</dbReference>
<evidence type="ECO:0000256" key="3">
    <source>
        <dbReference type="ARBA" id="ARBA00022898"/>
    </source>
</evidence>
<dbReference type="Pfam" id="PF00291">
    <property type="entry name" value="PALP"/>
    <property type="match status" value="1"/>
</dbReference>
<evidence type="ECO:0000256" key="4">
    <source>
        <dbReference type="ARBA" id="ARBA00023239"/>
    </source>
</evidence>
<name>A0A6N7ERV7_9GAMM</name>
<feature type="domain" description="Tryptophan synthase beta chain-like PALP" evidence="7">
    <location>
        <begin position="105"/>
        <end position="327"/>
    </location>
</feature>
<dbReference type="InterPro" id="IPR037158">
    <property type="entry name" value="Thr_synth_N_sf"/>
</dbReference>
<protein>
    <recommendedName>
        <fullName evidence="5">Threonine synthase</fullName>
        <ecNumber evidence="5">4.2.3.1</ecNumber>
    </recommendedName>
</protein>
<dbReference type="CDD" id="cd01560">
    <property type="entry name" value="Thr-synth_2"/>
    <property type="match status" value="1"/>
</dbReference>
<comment type="similarity">
    <text evidence="2">Belongs to the threonine synthase family.</text>
</comment>
<dbReference type="InterPro" id="IPR051166">
    <property type="entry name" value="Threonine_Synthase"/>
</dbReference>
<dbReference type="RefSeq" id="WP_152809000.1">
    <property type="nucleotide sequence ID" value="NZ_WHNW01000002.1"/>
</dbReference>
<dbReference type="Gene3D" id="3.40.50.1100">
    <property type="match status" value="2"/>
</dbReference>
<dbReference type="InterPro" id="IPR001926">
    <property type="entry name" value="TrpB-like_PALP"/>
</dbReference>
<reference evidence="9 10" key="1">
    <citation type="submission" date="2019-10" db="EMBL/GenBank/DDBJ databases">
        <title>Cardiobacteriales fam. a chemoheterotrophic member of the order Cardiobacteriales, and proposal of Cardiobacteriales fam. nov.</title>
        <authorList>
            <person name="Wang C."/>
        </authorList>
    </citation>
    <scope>NUCLEOTIDE SEQUENCE [LARGE SCALE GENOMIC DNA]</scope>
    <source>
        <strain evidence="9 10">ML27</strain>
    </source>
</reference>
<evidence type="ECO:0000259" key="8">
    <source>
        <dbReference type="Pfam" id="PF14821"/>
    </source>
</evidence>
<accession>A0A6N7ERV7</accession>